<dbReference type="PANTHER" id="PTHR43465:SF2">
    <property type="entry name" value="DUF1680 DOMAIN PROTEIN (AFU_ORTHOLOGUE AFUA_1G08910)"/>
    <property type="match status" value="1"/>
</dbReference>
<dbReference type="AlphaFoldDB" id="A0A9W8Z1T1"/>
<evidence type="ECO:0000259" key="1">
    <source>
        <dbReference type="Pfam" id="PF07944"/>
    </source>
</evidence>
<dbReference type="GO" id="GO:0005975">
    <property type="term" value="P:carbohydrate metabolic process"/>
    <property type="evidence" value="ECO:0007669"/>
    <property type="project" value="InterPro"/>
</dbReference>
<proteinExistence type="predicted"/>
<accession>A0A9W8Z1T1</accession>
<dbReference type="Pfam" id="PF20737">
    <property type="entry name" value="Glyco_hydro127C"/>
    <property type="match status" value="1"/>
</dbReference>
<organism evidence="4 5">
    <name type="scientific">Gnomoniopsis smithogilvyi</name>
    <dbReference type="NCBI Taxonomy" id="1191159"/>
    <lineage>
        <taxon>Eukaryota</taxon>
        <taxon>Fungi</taxon>
        <taxon>Dikarya</taxon>
        <taxon>Ascomycota</taxon>
        <taxon>Pezizomycotina</taxon>
        <taxon>Sordariomycetes</taxon>
        <taxon>Sordariomycetidae</taxon>
        <taxon>Diaporthales</taxon>
        <taxon>Gnomoniaceae</taxon>
        <taxon>Gnomoniopsis</taxon>
    </lineage>
</organism>
<dbReference type="PANTHER" id="PTHR43465">
    <property type="entry name" value="DUF1680 DOMAIN PROTEIN (AFU_ORTHOLOGUE AFUA_1G08910)"/>
    <property type="match status" value="1"/>
</dbReference>
<reference evidence="4" key="1">
    <citation type="submission" date="2022-10" db="EMBL/GenBank/DDBJ databases">
        <title>Tapping the CABI collections for fungal endophytes: first genome assemblies for Collariella, Neodidymelliopsis, Ascochyta clinopodiicola, Didymella pomorum, Didymosphaeria variabile, Neocosmospora piperis and Neocucurbitaria cava.</title>
        <authorList>
            <person name="Hill R."/>
        </authorList>
    </citation>
    <scope>NUCLEOTIDE SEQUENCE</scope>
    <source>
        <strain evidence="4">IMI 355082</strain>
    </source>
</reference>
<protein>
    <recommendedName>
        <fullName evidence="6">Non-reducing end beta-L-arabinofuranosidase</fullName>
    </recommendedName>
</protein>
<feature type="domain" description="Non-reducing end beta-L-arabinofuranosidase-like GH127 C-terminal" evidence="3">
    <location>
        <begin position="550"/>
        <end position="673"/>
    </location>
</feature>
<keyword evidence="5" id="KW-1185">Reference proteome</keyword>
<dbReference type="InterPro" id="IPR049174">
    <property type="entry name" value="Beta-AFase-like"/>
</dbReference>
<dbReference type="InterPro" id="IPR008928">
    <property type="entry name" value="6-hairpin_glycosidase_sf"/>
</dbReference>
<dbReference type="InterPro" id="IPR049049">
    <property type="entry name" value="Beta-AFase-like_GH127_C"/>
</dbReference>
<dbReference type="Pfam" id="PF07944">
    <property type="entry name" value="Beta-AFase-like_GH127_cat"/>
    <property type="match status" value="1"/>
</dbReference>
<gene>
    <name evidence="4" type="ORF">N0V93_000442</name>
</gene>
<evidence type="ECO:0000313" key="4">
    <source>
        <dbReference type="EMBL" id="KAJ4396223.1"/>
    </source>
</evidence>
<evidence type="ECO:0008006" key="6">
    <source>
        <dbReference type="Google" id="ProtNLM"/>
    </source>
</evidence>
<feature type="domain" description="Non-reducing end beta-L-arabinofuranosidase-like GH127 middle" evidence="2">
    <location>
        <begin position="447"/>
        <end position="507"/>
    </location>
</feature>
<dbReference type="OrthoDB" id="654211at2759"/>
<evidence type="ECO:0000259" key="2">
    <source>
        <dbReference type="Pfam" id="PF20736"/>
    </source>
</evidence>
<feature type="domain" description="Non-reducing end beta-L-arabinofuranosidase-like GH127 catalytic" evidence="1">
    <location>
        <begin position="17"/>
        <end position="429"/>
    </location>
</feature>
<evidence type="ECO:0000313" key="5">
    <source>
        <dbReference type="Proteomes" id="UP001140453"/>
    </source>
</evidence>
<evidence type="ECO:0000259" key="3">
    <source>
        <dbReference type="Pfam" id="PF20737"/>
    </source>
</evidence>
<dbReference type="Pfam" id="PF20736">
    <property type="entry name" value="Glyco_hydro127M"/>
    <property type="match status" value="1"/>
</dbReference>
<comment type="caution">
    <text evidence="4">The sequence shown here is derived from an EMBL/GenBank/DDBJ whole genome shotgun (WGS) entry which is preliminary data.</text>
</comment>
<dbReference type="EMBL" id="JAPEVB010000001">
    <property type="protein sequence ID" value="KAJ4396223.1"/>
    <property type="molecule type" value="Genomic_DNA"/>
</dbReference>
<dbReference type="InterPro" id="IPR012878">
    <property type="entry name" value="Beta-AFase-like_GH127_cat"/>
</dbReference>
<dbReference type="InterPro" id="IPR049046">
    <property type="entry name" value="Beta-AFase-like_GH127_middle"/>
</dbReference>
<name>A0A9W8Z1T1_9PEZI</name>
<dbReference type="Proteomes" id="UP001140453">
    <property type="component" value="Unassembled WGS sequence"/>
</dbReference>
<sequence length="679" mass="76647">MANPQDSFHYTEFQQGSFWARKRNVVLKNTIPFQLEMLKSTGRYDAFDLKWHPIYDEPPLTWPVPKHLFWESDIGKWIEGLAYFGDLEQDDNTPLDQAADELAKKINKAQQPDGYLNIHFTVVAPKERFSNLRDLHELYNAGHLIEGALAHQIRFKSDSLMKPMEKFIDLLHKTFGSGQDQKHAYPGHPEIELALIRFYKRTGNTKALSLARYFLEERGNPTGVDGKTHYYDAEAELRGESQYTAPSYYPAARSYWYNQAHKPILEQETIEGHSVRAMYLLTAVADLCVLDPETFGSSYFPAVKRLWNNMVNQKMYLTGGVGAISQWEGFGIDYFLPQSTDEGGCYSETCAAIGVMMLAERMLQIDLDGHYTDILERALYNAMLTGMSVDGKAFTYVNQMATSEKNASNKREEWFECACCPPNVARVFGHIGGYLWTPKTNSQDSATVNVHLFASASLNYVLEGTSNTLSLVQTTNYPWEGTVNFELKSSNGIQVDVNIRIPAWAGDDWEITPKPASIALEKSYLHLGSAYLQSNPSFKLTIPVAPRILRPHPFTNQRIGVLARGPLVYCIEDVDHPWVTDHFKSLVLAPGVTEENQLSKFVIEEDKKDLPMNETYVGITLKDGGLLIREESVSPALEGKGLAALVKDEPVDLHFIPYFARANRGGVKHQMRVGIRTLD</sequence>
<dbReference type="SUPFAM" id="SSF48208">
    <property type="entry name" value="Six-hairpin glycosidases"/>
    <property type="match status" value="1"/>
</dbReference>